<dbReference type="AlphaFoldDB" id="A0A4R7NSI9"/>
<keyword evidence="1" id="KW-1133">Transmembrane helix</keyword>
<feature type="transmembrane region" description="Helical" evidence="1">
    <location>
        <begin position="179"/>
        <end position="200"/>
    </location>
</feature>
<feature type="transmembrane region" description="Helical" evidence="1">
    <location>
        <begin position="212"/>
        <end position="231"/>
    </location>
</feature>
<dbReference type="OrthoDB" id="9790852at2"/>
<evidence type="ECO:0000313" key="4">
    <source>
        <dbReference type="Proteomes" id="UP000295380"/>
    </source>
</evidence>
<sequence length="288" mass="31178">MEKTKWVYTFLVVAVLAISTTAPLVKLADATAPVIAFYRMLFATCLVMFLAVSGRDSLMKIDGKRLAYCAVAGFLLGLHFITWFSSLDYTSVASSVTLATMQPLFAFIIGYFIYQERLNRGAALGAMVSVLGGIIIGWGDYRVSGIALWGNLLALSAAFLATVYFFVGQHALKSVSLNVYTFYCYGFAAIAIALYCLVTGNALSAVNRDDLLIFFLLALLPTLLGHSVLNYCTRFISVSLVSMAMLCEPVGASVLAWLLLGTLPTVTQLVGGALTVLGVLYFLRKRSN</sequence>
<feature type="transmembrane region" description="Helical" evidence="1">
    <location>
        <begin position="37"/>
        <end position="54"/>
    </location>
</feature>
<feature type="transmembrane region" description="Helical" evidence="1">
    <location>
        <begin position="121"/>
        <end position="139"/>
    </location>
</feature>
<dbReference type="InterPro" id="IPR000620">
    <property type="entry name" value="EamA_dom"/>
</dbReference>
<keyword evidence="1" id="KW-0472">Membrane</keyword>
<feature type="transmembrane region" description="Helical" evidence="1">
    <location>
        <begin position="238"/>
        <end position="260"/>
    </location>
</feature>
<dbReference type="GO" id="GO:0016020">
    <property type="term" value="C:membrane"/>
    <property type="evidence" value="ECO:0007669"/>
    <property type="project" value="InterPro"/>
</dbReference>
<comment type="caution">
    <text evidence="3">The sequence shown here is derived from an EMBL/GenBank/DDBJ whole genome shotgun (WGS) entry which is preliminary data.</text>
</comment>
<dbReference type="Proteomes" id="UP000295380">
    <property type="component" value="Unassembled WGS sequence"/>
</dbReference>
<evidence type="ECO:0000256" key="1">
    <source>
        <dbReference type="SAM" id="Phobius"/>
    </source>
</evidence>
<feature type="domain" description="EamA" evidence="2">
    <location>
        <begin position="6"/>
        <end position="136"/>
    </location>
</feature>
<feature type="transmembrane region" description="Helical" evidence="1">
    <location>
        <begin position="266"/>
        <end position="283"/>
    </location>
</feature>
<organism evidence="3 4">
    <name type="scientific">Chromohalobacter marismortui</name>
    <dbReference type="NCBI Taxonomy" id="42055"/>
    <lineage>
        <taxon>Bacteria</taxon>
        <taxon>Pseudomonadati</taxon>
        <taxon>Pseudomonadota</taxon>
        <taxon>Gammaproteobacteria</taxon>
        <taxon>Oceanospirillales</taxon>
        <taxon>Halomonadaceae</taxon>
        <taxon>Chromohalobacter</taxon>
    </lineage>
</organism>
<dbReference type="InterPro" id="IPR037185">
    <property type="entry name" value="EmrE-like"/>
</dbReference>
<reference evidence="3 4" key="1">
    <citation type="submission" date="2019-03" db="EMBL/GenBank/DDBJ databases">
        <title>Genomic Encyclopedia of Type Strains, Phase IV (KMG-IV): sequencing the most valuable type-strain genomes for metagenomic binning, comparative biology and taxonomic classification.</title>
        <authorList>
            <person name="Goeker M."/>
        </authorList>
    </citation>
    <scope>NUCLEOTIDE SEQUENCE [LARGE SCALE GENOMIC DNA]</scope>
    <source>
        <strain evidence="3 4">DSM 6770</strain>
    </source>
</reference>
<feature type="domain" description="EamA" evidence="2">
    <location>
        <begin position="148"/>
        <end position="282"/>
    </location>
</feature>
<dbReference type="EMBL" id="SOBR01000002">
    <property type="protein sequence ID" value="TDU23887.1"/>
    <property type="molecule type" value="Genomic_DNA"/>
</dbReference>
<name>A0A4R7NSI9_9GAMM</name>
<dbReference type="Pfam" id="PF00892">
    <property type="entry name" value="EamA"/>
    <property type="match status" value="2"/>
</dbReference>
<evidence type="ECO:0000259" key="2">
    <source>
        <dbReference type="Pfam" id="PF00892"/>
    </source>
</evidence>
<evidence type="ECO:0000313" key="3">
    <source>
        <dbReference type="EMBL" id="TDU23887.1"/>
    </source>
</evidence>
<feature type="transmembrane region" description="Helical" evidence="1">
    <location>
        <begin position="66"/>
        <end position="86"/>
    </location>
</feature>
<dbReference type="RefSeq" id="WP_133695363.1">
    <property type="nucleotide sequence ID" value="NZ_SOBR01000002.1"/>
</dbReference>
<feature type="transmembrane region" description="Helical" evidence="1">
    <location>
        <begin position="92"/>
        <end position="114"/>
    </location>
</feature>
<accession>A0A4R7NSI9</accession>
<proteinExistence type="predicted"/>
<keyword evidence="4" id="KW-1185">Reference proteome</keyword>
<gene>
    <name evidence="3" type="ORF">C8E00_102387</name>
</gene>
<feature type="transmembrane region" description="Helical" evidence="1">
    <location>
        <begin position="145"/>
        <end position="167"/>
    </location>
</feature>
<keyword evidence="1" id="KW-0812">Transmembrane</keyword>
<dbReference type="PANTHER" id="PTHR22911:SF76">
    <property type="entry name" value="EAMA DOMAIN-CONTAINING PROTEIN"/>
    <property type="match status" value="1"/>
</dbReference>
<protein>
    <submittedName>
        <fullName evidence="3">Drug/metabolite transporter (DMT)-like permease</fullName>
    </submittedName>
</protein>
<dbReference type="PANTHER" id="PTHR22911">
    <property type="entry name" value="ACYL-MALONYL CONDENSING ENZYME-RELATED"/>
    <property type="match status" value="1"/>
</dbReference>
<dbReference type="SUPFAM" id="SSF103481">
    <property type="entry name" value="Multidrug resistance efflux transporter EmrE"/>
    <property type="match status" value="2"/>
</dbReference>